<keyword evidence="2" id="KW-1185">Reference proteome</keyword>
<reference evidence="1 2" key="1">
    <citation type="submission" date="2016-03" db="EMBL/GenBank/DDBJ databases">
        <title>Comparative genomics of the ectomycorrhizal sister species Rhizopogon vinicolor and Rhizopogon vesiculosus (Basidiomycota: Boletales) reveals a divergence of the mating type B locus.</title>
        <authorList>
            <person name="Mujic A.B."/>
            <person name="Kuo A."/>
            <person name="Tritt A."/>
            <person name="Lipzen A."/>
            <person name="Chen C."/>
            <person name="Johnson J."/>
            <person name="Sharma A."/>
            <person name="Barry K."/>
            <person name="Grigoriev I.V."/>
            <person name="Spatafora J.W."/>
        </authorList>
    </citation>
    <scope>NUCLEOTIDE SEQUENCE [LARGE SCALE GENOMIC DNA]</scope>
    <source>
        <strain evidence="1 2">AM-OR11-056</strain>
    </source>
</reference>
<dbReference type="Proteomes" id="UP000183567">
    <property type="component" value="Unassembled WGS sequence"/>
</dbReference>
<dbReference type="EMBL" id="LVVM01000765">
    <property type="protein sequence ID" value="OJA20003.1"/>
    <property type="molecule type" value="Genomic_DNA"/>
</dbReference>
<protein>
    <submittedName>
        <fullName evidence="1">Uncharacterized protein</fullName>
    </submittedName>
</protein>
<accession>A0A1J8QJA6</accession>
<organism evidence="1 2">
    <name type="scientific">Rhizopogon vesiculosus</name>
    <dbReference type="NCBI Taxonomy" id="180088"/>
    <lineage>
        <taxon>Eukaryota</taxon>
        <taxon>Fungi</taxon>
        <taxon>Dikarya</taxon>
        <taxon>Basidiomycota</taxon>
        <taxon>Agaricomycotina</taxon>
        <taxon>Agaricomycetes</taxon>
        <taxon>Agaricomycetidae</taxon>
        <taxon>Boletales</taxon>
        <taxon>Suillineae</taxon>
        <taxon>Rhizopogonaceae</taxon>
        <taxon>Rhizopogon</taxon>
    </lineage>
</organism>
<proteinExistence type="predicted"/>
<comment type="caution">
    <text evidence="1">The sequence shown here is derived from an EMBL/GenBank/DDBJ whole genome shotgun (WGS) entry which is preliminary data.</text>
</comment>
<sequence length="34" mass="3337">MSIAYGSGTIVILTSGVAIGENFMGTTLAVGASF</sequence>
<name>A0A1J8QJA6_9AGAM</name>
<evidence type="ECO:0000313" key="2">
    <source>
        <dbReference type="Proteomes" id="UP000183567"/>
    </source>
</evidence>
<evidence type="ECO:0000313" key="1">
    <source>
        <dbReference type="EMBL" id="OJA20003.1"/>
    </source>
</evidence>
<gene>
    <name evidence="1" type="ORF">AZE42_05635</name>
</gene>
<dbReference type="AlphaFoldDB" id="A0A1J8QJA6"/>